<organism evidence="4 5">
    <name type="scientific">Saccharophagus degradans</name>
    <dbReference type="NCBI Taxonomy" id="86304"/>
    <lineage>
        <taxon>Bacteria</taxon>
        <taxon>Pseudomonadati</taxon>
        <taxon>Pseudomonadota</taxon>
        <taxon>Gammaproteobacteria</taxon>
        <taxon>Cellvibrionales</taxon>
        <taxon>Cellvibrionaceae</taxon>
        <taxon>Saccharophagus</taxon>
    </lineage>
</organism>
<dbReference type="PANTHER" id="PTHR10794">
    <property type="entry name" value="ABHYDROLASE DOMAIN-CONTAINING PROTEIN"/>
    <property type="match status" value="1"/>
</dbReference>
<dbReference type="Proteomes" id="UP001169760">
    <property type="component" value="Unassembled WGS sequence"/>
</dbReference>
<dbReference type="RefSeq" id="WP_303491797.1">
    <property type="nucleotide sequence ID" value="NZ_JAUOPB010000003.1"/>
</dbReference>
<dbReference type="InterPro" id="IPR050960">
    <property type="entry name" value="AB_hydrolase_4_sf"/>
</dbReference>
<evidence type="ECO:0000313" key="4">
    <source>
        <dbReference type="EMBL" id="MDO6422028.1"/>
    </source>
</evidence>
<feature type="active site" description="Charge relay system" evidence="2">
    <location>
        <position position="149"/>
    </location>
</feature>
<dbReference type="Gene3D" id="3.40.50.1820">
    <property type="entry name" value="alpha/beta hydrolase"/>
    <property type="match status" value="1"/>
</dbReference>
<feature type="active site" description="Charge relay system" evidence="2">
    <location>
        <position position="302"/>
    </location>
</feature>
<gene>
    <name evidence="4" type="ORF">Q4521_06060</name>
</gene>
<protein>
    <submittedName>
        <fullName evidence="4">Alpha/beta fold hydrolase</fullName>
    </submittedName>
</protein>
<evidence type="ECO:0000256" key="2">
    <source>
        <dbReference type="PIRSR" id="PIRSR005211-1"/>
    </source>
</evidence>
<dbReference type="SUPFAM" id="SSF53474">
    <property type="entry name" value="alpha/beta-Hydrolases"/>
    <property type="match status" value="1"/>
</dbReference>
<feature type="domain" description="AB hydrolase-1" evidence="3">
    <location>
        <begin position="72"/>
        <end position="306"/>
    </location>
</feature>
<comment type="similarity">
    <text evidence="1">Belongs to the AB hydrolase superfamily. AB hydrolase 4 family.</text>
</comment>
<comment type="caution">
    <text evidence="4">The sequence shown here is derived from an EMBL/GenBank/DDBJ whole genome shotgun (WGS) entry which is preliminary data.</text>
</comment>
<dbReference type="InterPro" id="IPR012020">
    <property type="entry name" value="ABHD4"/>
</dbReference>
<keyword evidence="4" id="KW-0378">Hydrolase</keyword>
<name>A0AAW7X2Z2_9GAMM</name>
<dbReference type="Pfam" id="PF00561">
    <property type="entry name" value="Abhydrolase_1"/>
    <property type="match status" value="1"/>
</dbReference>
<dbReference type="InterPro" id="IPR029058">
    <property type="entry name" value="AB_hydrolase_fold"/>
</dbReference>
<sequence length="330" mass="37349">MPYNAFKPPAIIRNVHLQNVLSTSSLRRNLLARNHQQFIAEQKTVILEAGNGVKLSADLNAPLKASNRKLAVLLHGWEGSSRSAYIISLAGKLAANGYDVLRLNFRDHGNTHHLNRGLFNSTLLEEVIGAIEFALDEYNYDNYVVAGFSLGANFALRYGLRNSHLAKPASAIFSVCPVLDPAHTMISLESNWSLYEQYFVKKWKRSLEAKLEHFPDYEFKDYLKSMNTLKQMNEYFIPRYTGYKNVETYFKSYTLTGSALALLNTPTLIVTSKDDPVNPYSDFEKIAKPEKLEVLAADCGSHCAFLKNMQLDSWVDDVALEFFKNNEEAE</sequence>
<feature type="active site" description="Charge relay system" evidence="2">
    <location>
        <position position="275"/>
    </location>
</feature>
<dbReference type="GO" id="GO:0034338">
    <property type="term" value="F:short-chain carboxylesterase activity"/>
    <property type="evidence" value="ECO:0007669"/>
    <property type="project" value="TreeGrafter"/>
</dbReference>
<evidence type="ECO:0000259" key="3">
    <source>
        <dbReference type="Pfam" id="PF00561"/>
    </source>
</evidence>
<evidence type="ECO:0000256" key="1">
    <source>
        <dbReference type="ARBA" id="ARBA00010884"/>
    </source>
</evidence>
<accession>A0AAW7X2Z2</accession>
<dbReference type="EMBL" id="JAUOPB010000003">
    <property type="protein sequence ID" value="MDO6422028.1"/>
    <property type="molecule type" value="Genomic_DNA"/>
</dbReference>
<dbReference type="GO" id="GO:0047372">
    <property type="term" value="F:monoacylglycerol lipase activity"/>
    <property type="evidence" value="ECO:0007669"/>
    <property type="project" value="TreeGrafter"/>
</dbReference>
<dbReference type="InterPro" id="IPR000073">
    <property type="entry name" value="AB_hydrolase_1"/>
</dbReference>
<proteinExistence type="inferred from homology"/>
<reference evidence="4" key="1">
    <citation type="submission" date="2023-07" db="EMBL/GenBank/DDBJ databases">
        <title>Genome content predicts the carbon catabolic preferences of heterotrophic bacteria.</title>
        <authorList>
            <person name="Gralka M."/>
        </authorList>
    </citation>
    <scope>NUCLEOTIDE SEQUENCE</scope>
    <source>
        <strain evidence="4">I3M17_2</strain>
    </source>
</reference>
<dbReference type="AlphaFoldDB" id="A0AAW7X2Z2"/>
<evidence type="ECO:0000313" key="5">
    <source>
        <dbReference type="Proteomes" id="UP001169760"/>
    </source>
</evidence>
<dbReference type="PIRSF" id="PIRSF005211">
    <property type="entry name" value="Ab_hydro_YheT"/>
    <property type="match status" value="1"/>
</dbReference>
<dbReference type="PANTHER" id="PTHR10794:SF63">
    <property type="entry name" value="ALPHA_BETA HYDROLASE 1, ISOFORM A"/>
    <property type="match status" value="1"/>
</dbReference>